<evidence type="ECO:0000259" key="4">
    <source>
        <dbReference type="Pfam" id="PF00171"/>
    </source>
</evidence>
<dbReference type="InterPro" id="IPR016162">
    <property type="entry name" value="Ald_DH_N"/>
</dbReference>
<dbReference type="PATRIC" id="fig|1705409.3.peg.2163"/>
<dbReference type="AlphaFoldDB" id="A0A150IPM5"/>
<dbReference type="InterPro" id="IPR016160">
    <property type="entry name" value="Ald_DH_CS_CYS"/>
</dbReference>
<dbReference type="EMBL" id="LNGC01000167">
    <property type="protein sequence ID" value="KYC46917.1"/>
    <property type="molecule type" value="Genomic_DNA"/>
</dbReference>
<dbReference type="Gene3D" id="3.40.605.10">
    <property type="entry name" value="Aldehyde Dehydrogenase, Chain A, domain 1"/>
    <property type="match status" value="1"/>
</dbReference>
<dbReference type="InterPro" id="IPR010061">
    <property type="entry name" value="MeMal-semiAld_DH"/>
</dbReference>
<dbReference type="GO" id="GO:0004491">
    <property type="term" value="F:methylmalonate-semialdehyde dehydrogenase (acylating, NAD) activity"/>
    <property type="evidence" value="ECO:0007669"/>
    <property type="project" value="UniProtKB-EC"/>
</dbReference>
<evidence type="ECO:0000313" key="6">
    <source>
        <dbReference type="Proteomes" id="UP000075398"/>
    </source>
</evidence>
<evidence type="ECO:0000256" key="2">
    <source>
        <dbReference type="ARBA" id="ARBA00023002"/>
    </source>
</evidence>
<dbReference type="PANTHER" id="PTHR43866">
    <property type="entry name" value="MALONATE-SEMIALDEHYDE DEHYDROGENASE"/>
    <property type="match status" value="1"/>
</dbReference>
<reference evidence="5 6" key="1">
    <citation type="journal article" date="2016" name="ISME J.">
        <title>Chasing the elusive Euryarchaeota class WSA2: genomes reveal a uniquely fastidious methyl-reducing methanogen.</title>
        <authorList>
            <person name="Nobu M.K."/>
            <person name="Narihiro T."/>
            <person name="Kuroda K."/>
            <person name="Mei R."/>
            <person name="Liu W.T."/>
        </authorList>
    </citation>
    <scope>NUCLEOTIDE SEQUENCE [LARGE SCALE GENOMIC DNA]</scope>
    <source>
        <strain evidence="5">U1lsi0528_Bin055</strain>
    </source>
</reference>
<name>A0A150IPM5_9EURY</name>
<evidence type="ECO:0000313" key="5">
    <source>
        <dbReference type="EMBL" id="KYC46917.1"/>
    </source>
</evidence>
<dbReference type="Proteomes" id="UP000075398">
    <property type="component" value="Unassembled WGS sequence"/>
</dbReference>
<comment type="caution">
    <text evidence="5">The sequence shown here is derived from an EMBL/GenBank/DDBJ whole genome shotgun (WGS) entry which is preliminary data.</text>
</comment>
<dbReference type="SUPFAM" id="SSF53720">
    <property type="entry name" value="ALDH-like"/>
    <property type="match status" value="1"/>
</dbReference>
<dbReference type="PROSITE" id="PS00070">
    <property type="entry name" value="ALDEHYDE_DEHYDR_CYS"/>
    <property type="match status" value="1"/>
</dbReference>
<organism evidence="5 6">
    <name type="scientific">Candidatus Methanofastidiosum methylothiophilum</name>
    <dbReference type="NCBI Taxonomy" id="1705564"/>
    <lineage>
        <taxon>Archaea</taxon>
        <taxon>Methanobacteriati</taxon>
        <taxon>Methanobacteriota</taxon>
        <taxon>Stenosarchaea group</taxon>
        <taxon>Candidatus Methanofastidiosia</taxon>
        <taxon>Candidatus Methanofastidiosales</taxon>
        <taxon>Candidatus Methanofastidiosaceae</taxon>
        <taxon>Candidatus Methanofastidiosum</taxon>
    </lineage>
</organism>
<proteinExistence type="predicted"/>
<dbReference type="Gene3D" id="3.40.309.10">
    <property type="entry name" value="Aldehyde Dehydrogenase, Chain A, domain 2"/>
    <property type="match status" value="1"/>
</dbReference>
<dbReference type="PANTHER" id="PTHR43866:SF4">
    <property type="entry name" value="MALONATE-SEMIALDEHYDE DEHYDROGENASE"/>
    <property type="match status" value="1"/>
</dbReference>
<dbReference type="Pfam" id="PF00171">
    <property type="entry name" value="Aldedh"/>
    <property type="match status" value="1"/>
</dbReference>
<dbReference type="STRING" id="1705564.APG08_01437"/>
<dbReference type="GO" id="GO:0006574">
    <property type="term" value="P:L-valine catabolic process"/>
    <property type="evidence" value="ECO:0007669"/>
    <property type="project" value="TreeGrafter"/>
</dbReference>
<evidence type="ECO:0000256" key="1">
    <source>
        <dbReference type="ARBA" id="ARBA00013048"/>
    </source>
</evidence>
<keyword evidence="3" id="KW-0520">NAD</keyword>
<dbReference type="InterPro" id="IPR016163">
    <property type="entry name" value="Ald_DH_C"/>
</dbReference>
<sequence>MDVKVYKNYVNGKWIEPENNGYVDIVNPSNGDIIAKAPLSTKAEADKAIEAAHKAFKSWSKTPGPRRAKPLYELRKIFMDNEEEISRILVEEMGKSLPDARAEMKRSFENIEVACGMPMLQQGDKLIDSSFGIDGEVLRLPMGVFTMVAPFNFPAMVPFWFIPYAIATGNTIVVKPSKQVPGTMVKITEYIDKIGLPPGVFNLVNGDRVVADAFIDHPHVKGFSLVGSTNVCRTVAEKCARNNKRFQAMGSAKNHLVAMPDAKVDEVVRNMLTSCFGCAGQRCMASSVLVGVGDEMYKTICDRFVKEAKGVILANPLDPKYAEEPLVMGPVISKKAHDFIYKMIDVGIKEGAKLLLDGRGAKVQGHEKGFFIGPTVFADVKEGMEIHKTEIFGPVVCIMKAKNLDEAIGIINRHQYGNGASIYTQNGYWARKFKLEAEAGMIGVNIGIPAPVAFLPFGGMKNSQFADIKAQSKAIVNFYTEDKIITERFWPEED</sequence>
<protein>
    <recommendedName>
        <fullName evidence="1">methylmalonate-semialdehyde dehydrogenase (CoA acylating)</fullName>
        <ecNumber evidence="1">1.2.1.27</ecNumber>
    </recommendedName>
</protein>
<dbReference type="NCBIfam" id="TIGR01722">
    <property type="entry name" value="MMSDH"/>
    <property type="match status" value="1"/>
</dbReference>
<dbReference type="InterPro" id="IPR016161">
    <property type="entry name" value="Ald_DH/histidinol_DH"/>
</dbReference>
<dbReference type="InterPro" id="IPR015590">
    <property type="entry name" value="Aldehyde_DH_dom"/>
</dbReference>
<feature type="domain" description="Aldehyde dehydrogenase" evidence="4">
    <location>
        <begin position="14"/>
        <end position="484"/>
    </location>
</feature>
<dbReference type="GO" id="GO:0006210">
    <property type="term" value="P:thymine catabolic process"/>
    <property type="evidence" value="ECO:0007669"/>
    <property type="project" value="TreeGrafter"/>
</dbReference>
<dbReference type="EC" id="1.2.1.27" evidence="1"/>
<gene>
    <name evidence="5" type="ORF">AMQ22_02031</name>
</gene>
<keyword evidence="2 5" id="KW-0560">Oxidoreductase</keyword>
<dbReference type="FunFam" id="3.40.309.10:FF:000002">
    <property type="entry name" value="Methylmalonate-semialdehyde dehydrogenase (Acylating)"/>
    <property type="match status" value="1"/>
</dbReference>
<accession>A0A150IPM5</accession>
<evidence type="ECO:0000256" key="3">
    <source>
        <dbReference type="ARBA" id="ARBA00023027"/>
    </source>
</evidence>